<dbReference type="InterPro" id="IPR032710">
    <property type="entry name" value="NTF2-like_dom_sf"/>
</dbReference>
<organism evidence="1">
    <name type="scientific">mine drainage metagenome</name>
    <dbReference type="NCBI Taxonomy" id="410659"/>
    <lineage>
        <taxon>unclassified sequences</taxon>
        <taxon>metagenomes</taxon>
        <taxon>ecological metagenomes</taxon>
    </lineage>
</organism>
<dbReference type="AlphaFoldDB" id="A0A1J5QFQ8"/>
<evidence type="ECO:0008006" key="2">
    <source>
        <dbReference type="Google" id="ProtNLM"/>
    </source>
</evidence>
<comment type="caution">
    <text evidence="1">The sequence shown here is derived from an EMBL/GenBank/DDBJ whole genome shotgun (WGS) entry which is preliminary data.</text>
</comment>
<dbReference type="Gene3D" id="3.10.450.50">
    <property type="match status" value="1"/>
</dbReference>
<proteinExistence type="predicted"/>
<gene>
    <name evidence="1" type="ORF">GALL_359390</name>
</gene>
<sequence>MITAQDLAERYVAVWNETEPAARRNAIAALWRPDGAHYIKDREARGYADLEKRVAGSHEKNVRDNGNRFRARPGAQRLRDVVTFTWEMVPRDGEAVQAVGLEFLVLDANGQILTDYQFII</sequence>
<dbReference type="EMBL" id="MLJW01000822">
    <property type="protein sequence ID" value="OIQ82280.1"/>
    <property type="molecule type" value="Genomic_DNA"/>
</dbReference>
<evidence type="ECO:0000313" key="1">
    <source>
        <dbReference type="EMBL" id="OIQ82280.1"/>
    </source>
</evidence>
<dbReference type="SUPFAM" id="SSF54427">
    <property type="entry name" value="NTF2-like"/>
    <property type="match status" value="1"/>
</dbReference>
<reference evidence="1" key="1">
    <citation type="submission" date="2016-10" db="EMBL/GenBank/DDBJ databases">
        <title>Sequence of Gallionella enrichment culture.</title>
        <authorList>
            <person name="Poehlein A."/>
            <person name="Muehling M."/>
            <person name="Daniel R."/>
        </authorList>
    </citation>
    <scope>NUCLEOTIDE SEQUENCE</scope>
</reference>
<name>A0A1J5QFQ8_9ZZZZ</name>
<accession>A0A1J5QFQ8</accession>
<protein>
    <recommendedName>
        <fullName evidence="2">SnoaL-like domain-containing protein</fullName>
    </recommendedName>
</protein>